<evidence type="ECO:0000313" key="4">
    <source>
        <dbReference type="Proteomes" id="UP000199690"/>
    </source>
</evidence>
<gene>
    <name evidence="2" type="ORF">SAMN02982929_02768</name>
    <name evidence="3" type="ORF">SAMN05216506_1017</name>
</gene>
<dbReference type="AlphaFoldDB" id="A0A1H6BQI2"/>
<feature type="transmembrane region" description="Helical" evidence="1">
    <location>
        <begin position="12"/>
        <end position="31"/>
    </location>
</feature>
<feature type="transmembrane region" description="Helical" evidence="1">
    <location>
        <begin position="285"/>
        <end position="303"/>
    </location>
</feature>
<feature type="transmembrane region" description="Helical" evidence="1">
    <location>
        <begin position="51"/>
        <end position="74"/>
    </location>
</feature>
<protein>
    <submittedName>
        <fullName evidence="2">MFS transporter, CP family, cyanate transporter</fullName>
    </submittedName>
</protein>
<dbReference type="SMR" id="A0A1H6BQI2"/>
<dbReference type="InterPro" id="IPR036259">
    <property type="entry name" value="MFS_trans_sf"/>
</dbReference>
<dbReference type="CDD" id="cd17339">
    <property type="entry name" value="MFS_NIMT_CynX_like"/>
    <property type="match status" value="1"/>
</dbReference>
<keyword evidence="1" id="KW-1133">Transmembrane helix</keyword>
<feature type="transmembrane region" description="Helical" evidence="1">
    <location>
        <begin position="369"/>
        <end position="391"/>
    </location>
</feature>
<dbReference type="Proteomes" id="UP000199690">
    <property type="component" value="Unassembled WGS sequence"/>
</dbReference>
<keyword evidence="1" id="KW-0472">Membrane</keyword>
<name>A0A1H6BQI2_9PSEU</name>
<reference evidence="2" key="2">
    <citation type="submission" date="2016-10" db="EMBL/GenBank/DDBJ databases">
        <authorList>
            <person name="de Groot N.N."/>
        </authorList>
    </citation>
    <scope>NUCLEOTIDE SEQUENCE [LARGE SCALE GENOMIC DNA]</scope>
    <source>
        <strain evidence="2">ATCC 20501</strain>
    </source>
</reference>
<dbReference type="SUPFAM" id="SSF103473">
    <property type="entry name" value="MFS general substrate transporter"/>
    <property type="match status" value="1"/>
</dbReference>
<accession>A0A1H6BQI2</accession>
<feature type="transmembrane region" description="Helical" evidence="1">
    <location>
        <begin position="139"/>
        <end position="162"/>
    </location>
</feature>
<feature type="transmembrane region" description="Helical" evidence="1">
    <location>
        <begin position="215"/>
        <end position="237"/>
    </location>
</feature>
<dbReference type="RefSeq" id="WP_235862931.1">
    <property type="nucleotide sequence ID" value="NZ_FNVB01000004.1"/>
</dbReference>
<feature type="transmembrane region" description="Helical" evidence="1">
    <location>
        <begin position="341"/>
        <end position="363"/>
    </location>
</feature>
<proteinExistence type="predicted"/>
<keyword evidence="1" id="KW-0812">Transmembrane</keyword>
<keyword evidence="4" id="KW-1185">Reference proteome</keyword>
<dbReference type="Pfam" id="PF07690">
    <property type="entry name" value="MFS_1"/>
    <property type="match status" value="1"/>
</dbReference>
<evidence type="ECO:0000256" key="1">
    <source>
        <dbReference type="SAM" id="Phobius"/>
    </source>
</evidence>
<feature type="transmembrane region" description="Helical" evidence="1">
    <location>
        <begin position="86"/>
        <end position="103"/>
    </location>
</feature>
<reference evidence="4 5" key="1">
    <citation type="submission" date="2016-10" db="EMBL/GenBank/DDBJ databases">
        <authorList>
            <person name="Varghese N."/>
            <person name="Submissions S."/>
        </authorList>
    </citation>
    <scope>NUCLEOTIDE SEQUENCE [LARGE SCALE GENOMIC DNA]</scope>
    <source>
        <strain evidence="5">ATCC 20501</strain>
        <strain evidence="3 4">CGMCC 4.3529</strain>
    </source>
</reference>
<dbReference type="EMBL" id="FNVB01000004">
    <property type="protein sequence ID" value="SEG62959.1"/>
    <property type="molecule type" value="Genomic_DNA"/>
</dbReference>
<accession>A0A1I1GKX1</accession>
<dbReference type="Proteomes" id="UP000236729">
    <property type="component" value="Unassembled WGS sequence"/>
</dbReference>
<dbReference type="InterPro" id="IPR011701">
    <property type="entry name" value="MFS"/>
</dbReference>
<dbReference type="PANTHER" id="PTHR23523:SF2">
    <property type="entry name" value="2-NITROIMIDAZOLE TRANSPORTER"/>
    <property type="match status" value="1"/>
</dbReference>
<dbReference type="Gene3D" id="1.20.1250.20">
    <property type="entry name" value="MFS general substrate transporter like domains"/>
    <property type="match status" value="1"/>
</dbReference>
<dbReference type="EMBL" id="FOME01000001">
    <property type="protein sequence ID" value="SFC12429.1"/>
    <property type="molecule type" value="Genomic_DNA"/>
</dbReference>
<evidence type="ECO:0000313" key="5">
    <source>
        <dbReference type="Proteomes" id="UP000236729"/>
    </source>
</evidence>
<evidence type="ECO:0000313" key="2">
    <source>
        <dbReference type="EMBL" id="SEG62959.1"/>
    </source>
</evidence>
<feature type="transmembrane region" description="Helical" evidence="1">
    <location>
        <begin position="249"/>
        <end position="273"/>
    </location>
</feature>
<dbReference type="InterPro" id="IPR052524">
    <property type="entry name" value="MFS_Cyanate_Porter"/>
</dbReference>
<dbReference type="GO" id="GO:0022857">
    <property type="term" value="F:transmembrane transporter activity"/>
    <property type="evidence" value="ECO:0007669"/>
    <property type="project" value="InterPro"/>
</dbReference>
<feature type="transmembrane region" description="Helical" evidence="1">
    <location>
        <begin position="309"/>
        <end position="329"/>
    </location>
</feature>
<feature type="transmembrane region" description="Helical" evidence="1">
    <location>
        <begin position="109"/>
        <end position="127"/>
    </location>
</feature>
<evidence type="ECO:0000313" key="3">
    <source>
        <dbReference type="EMBL" id="SFC12429.1"/>
    </source>
</evidence>
<organism evidence="2 5">
    <name type="scientific">Saccharopolyspora kobensis</name>
    <dbReference type="NCBI Taxonomy" id="146035"/>
    <lineage>
        <taxon>Bacteria</taxon>
        <taxon>Bacillati</taxon>
        <taxon>Actinomycetota</taxon>
        <taxon>Actinomycetes</taxon>
        <taxon>Pseudonocardiales</taxon>
        <taxon>Pseudonocardiaceae</taxon>
        <taxon>Saccharopolyspora</taxon>
    </lineage>
</organism>
<sequence length="407" mass="41422">MSTGVQRAPERAAGKAAVATMVLIVLVALALRPPFTAVAPLLERIQQDLGVSNTFGGVLTTLPVVCLGVFAFVAPVLRQRFGDEKVVVGCLVVLVVGNSLRALGSTWTLLAGTVVVGAAIAVANVALPGLIKRDFPHNIPVITAVYTVCLTLGGAFAASIVVPVGNALGSAWQAPLGVLAIPVLVALVISAFVLRRGSGAPPQPSRPGALWRTPLAWQVTAFMGLQSAMAYVVFGWLPTMLQGRGMSAGLAGLALGIQAAVQSAGSLAVPVLCRRFRDQRPISTALAVCIALGFTGILVGPVAGVWPSVILLGIAQGASFGLALTVIGLRSPDSDTAAALSGMAQGGGYLIAATGPLLIGLLHDLAGNWTAPLVLLLACCTAWLISGLLACRHRQVPSVQQGGSPTT</sequence>
<dbReference type="PANTHER" id="PTHR23523">
    <property type="match status" value="1"/>
</dbReference>
<feature type="transmembrane region" description="Helical" evidence="1">
    <location>
        <begin position="174"/>
        <end position="194"/>
    </location>
</feature>